<sequence length="345" mass="38212">MEPDAVGKLPPAGAGGWGQYANFKNVPIFGSLKSPTADQKSFTSVADINVEHKEGMQSATKLQKSKSPRKPVWLGGASPGANVKCYEKHPSSFGMPSPPRNIFNKPLWVKTDVETVEITPTQRSLEDLYSENPDLKLEASVDSRTMHLAAEIIRQLVNEAVCRWLNNWCPHMDLAEVSEAIRVTAQGSGPSCKKYNVPLGAIDSSLVTTSIAEMYQQCQISIPTDADDIRFPHLFELIDQSVVFLRAIKDTRGVTKLQKTKSTIQWFPIGLDAKKLFVLKNANTELDKLNRKYSSGVGESDISVQRQIDELSILDGARVEFSAYCQSFEMEMLNELCGLLAWQGD</sequence>
<name>A0A9W8NCE2_9PEZI</name>
<dbReference type="EMBL" id="JANPWZ010001155">
    <property type="protein sequence ID" value="KAJ3568255.1"/>
    <property type="molecule type" value="Genomic_DNA"/>
</dbReference>
<comment type="caution">
    <text evidence="1">The sequence shown here is derived from an EMBL/GenBank/DDBJ whole genome shotgun (WGS) entry which is preliminary data.</text>
</comment>
<proteinExistence type="predicted"/>
<organism evidence="1 2">
    <name type="scientific">Xylaria arbuscula</name>
    <dbReference type="NCBI Taxonomy" id="114810"/>
    <lineage>
        <taxon>Eukaryota</taxon>
        <taxon>Fungi</taxon>
        <taxon>Dikarya</taxon>
        <taxon>Ascomycota</taxon>
        <taxon>Pezizomycotina</taxon>
        <taxon>Sordariomycetes</taxon>
        <taxon>Xylariomycetidae</taxon>
        <taxon>Xylariales</taxon>
        <taxon>Xylariaceae</taxon>
        <taxon>Xylaria</taxon>
    </lineage>
</organism>
<evidence type="ECO:0000313" key="1">
    <source>
        <dbReference type="EMBL" id="KAJ3568255.1"/>
    </source>
</evidence>
<protein>
    <submittedName>
        <fullName evidence="1">Uncharacterized protein</fullName>
    </submittedName>
</protein>
<gene>
    <name evidence="1" type="ORF">NPX13_g6484</name>
</gene>
<dbReference type="Proteomes" id="UP001148614">
    <property type="component" value="Unassembled WGS sequence"/>
</dbReference>
<evidence type="ECO:0000313" key="2">
    <source>
        <dbReference type="Proteomes" id="UP001148614"/>
    </source>
</evidence>
<reference evidence="1" key="1">
    <citation type="submission" date="2022-07" db="EMBL/GenBank/DDBJ databases">
        <title>Genome Sequence of Xylaria arbuscula.</title>
        <authorList>
            <person name="Buettner E."/>
        </authorList>
    </citation>
    <scope>NUCLEOTIDE SEQUENCE</scope>
    <source>
        <strain evidence="1">VT107</strain>
    </source>
</reference>
<dbReference type="VEuPathDB" id="FungiDB:F4678DRAFT_479380"/>
<keyword evidence="2" id="KW-1185">Reference proteome</keyword>
<dbReference type="AlphaFoldDB" id="A0A9W8NCE2"/>
<accession>A0A9W8NCE2</accession>